<gene>
    <name evidence="1" type="ORF">GCM10007424_23830</name>
</gene>
<evidence type="ECO:0000313" key="2">
    <source>
        <dbReference type="Proteomes" id="UP000615760"/>
    </source>
</evidence>
<dbReference type="EMBL" id="BMJE01000006">
    <property type="protein sequence ID" value="GGB83040.1"/>
    <property type="molecule type" value="Genomic_DNA"/>
</dbReference>
<protein>
    <submittedName>
        <fullName evidence="1">Uncharacterized protein</fullName>
    </submittedName>
</protein>
<sequence>MYFEMDFDITFLTNGIEHKLLTLAECEIVSSVDNLADTATIVLPEAVLNEVVLNDVQSKIGRGSEVVIKLGYDNNLETEFTGYVDNITTNDSTLKIICIDALFLFRAAVPNIELKPTGIKSIAQYVVNNIDSSFTVNCDYDISYEKFTIYQATGYDVLKKIQEETKANIFFDTANKVLHIHPPYVEKGGDVKFSMHHNIEQSSLEYKRAIDKRVEVTVESTDLNGNVTSITTGTTGGDKVTIKVGPMSKADMQKVADAALVKNSFDGYEGTFDSWLIPVVRPTYTAEIIDLDYDFKNGKYYVVAVTTSFNDSGGKRTTTLGIKLSNG</sequence>
<reference evidence="2" key="1">
    <citation type="journal article" date="2019" name="Int. J. Syst. Evol. Microbiol.">
        <title>The Global Catalogue of Microorganisms (GCM) 10K type strain sequencing project: providing services to taxonomists for standard genome sequencing and annotation.</title>
        <authorList>
            <consortium name="The Broad Institute Genomics Platform"/>
            <consortium name="The Broad Institute Genome Sequencing Center for Infectious Disease"/>
            <person name="Wu L."/>
            <person name="Ma J."/>
        </authorList>
    </citation>
    <scope>NUCLEOTIDE SEQUENCE [LARGE SCALE GENOMIC DNA]</scope>
    <source>
        <strain evidence="2">CGMCC 1.15461</strain>
    </source>
</reference>
<name>A0ABQ1JZ67_9FLAO</name>
<organism evidence="1 2">
    <name type="scientific">Flavobacterium suaedae</name>
    <dbReference type="NCBI Taxonomy" id="1767027"/>
    <lineage>
        <taxon>Bacteria</taxon>
        <taxon>Pseudomonadati</taxon>
        <taxon>Bacteroidota</taxon>
        <taxon>Flavobacteriia</taxon>
        <taxon>Flavobacteriales</taxon>
        <taxon>Flavobacteriaceae</taxon>
        <taxon>Flavobacterium</taxon>
    </lineage>
</organism>
<keyword evidence="2" id="KW-1185">Reference proteome</keyword>
<proteinExistence type="predicted"/>
<dbReference type="Proteomes" id="UP000615760">
    <property type="component" value="Unassembled WGS sequence"/>
</dbReference>
<evidence type="ECO:0000313" key="1">
    <source>
        <dbReference type="EMBL" id="GGB83040.1"/>
    </source>
</evidence>
<dbReference type="SUPFAM" id="SSF69279">
    <property type="entry name" value="Phage tail proteins"/>
    <property type="match status" value="1"/>
</dbReference>
<comment type="caution">
    <text evidence="1">The sequence shown here is derived from an EMBL/GenBank/DDBJ whole genome shotgun (WGS) entry which is preliminary data.</text>
</comment>
<accession>A0ABQ1JZ67</accession>